<evidence type="ECO:0000259" key="3">
    <source>
        <dbReference type="Pfam" id="PF16845"/>
    </source>
</evidence>
<gene>
    <name evidence="4" type="ORF">DVH24_014393</name>
</gene>
<proteinExistence type="predicted"/>
<dbReference type="SUPFAM" id="SSF54403">
    <property type="entry name" value="Cystatin/monellin"/>
    <property type="match status" value="1"/>
</dbReference>
<comment type="caution">
    <text evidence="4">The sequence shown here is derived from an EMBL/GenBank/DDBJ whole genome shotgun (WGS) entry which is preliminary data.</text>
</comment>
<keyword evidence="1" id="KW-0646">Protease inhibitor</keyword>
<reference evidence="4 5" key="1">
    <citation type="submission" date="2018-10" db="EMBL/GenBank/DDBJ databases">
        <title>A high-quality apple genome assembly.</title>
        <authorList>
            <person name="Hu J."/>
        </authorList>
    </citation>
    <scope>NUCLEOTIDE SEQUENCE [LARGE SCALE GENOMIC DNA]</scope>
    <source>
        <strain evidence="5">cv. HFTH1</strain>
        <tissue evidence="4">Young leaf</tissue>
    </source>
</reference>
<organism evidence="4 5">
    <name type="scientific">Malus domestica</name>
    <name type="common">Apple</name>
    <name type="synonym">Pyrus malus</name>
    <dbReference type="NCBI Taxonomy" id="3750"/>
    <lineage>
        <taxon>Eukaryota</taxon>
        <taxon>Viridiplantae</taxon>
        <taxon>Streptophyta</taxon>
        <taxon>Embryophyta</taxon>
        <taxon>Tracheophyta</taxon>
        <taxon>Spermatophyta</taxon>
        <taxon>Magnoliopsida</taxon>
        <taxon>eudicotyledons</taxon>
        <taxon>Gunneridae</taxon>
        <taxon>Pentapetalae</taxon>
        <taxon>rosids</taxon>
        <taxon>fabids</taxon>
        <taxon>Rosales</taxon>
        <taxon>Rosaceae</taxon>
        <taxon>Amygdaloideae</taxon>
        <taxon>Maleae</taxon>
        <taxon>Malus</taxon>
    </lineage>
</organism>
<keyword evidence="5" id="KW-1185">Reference proteome</keyword>
<feature type="domain" description="Cystatin" evidence="3">
    <location>
        <begin position="9"/>
        <end position="59"/>
    </location>
</feature>
<dbReference type="Gene3D" id="3.10.450.10">
    <property type="match status" value="1"/>
</dbReference>
<sequence>MWDNGFQQKEIGNYAVTDHNKQLETKGQNELVFVSVEGGEFVMEDGIKYLLVISARNEMVAEC</sequence>
<dbReference type="EMBL" id="RDQH01000336">
    <property type="protein sequence ID" value="RXH85809.1"/>
    <property type="molecule type" value="Genomic_DNA"/>
</dbReference>
<keyword evidence="2" id="KW-0789">Thiol protease inhibitor</keyword>
<dbReference type="Proteomes" id="UP000290289">
    <property type="component" value="Chromosome 10"/>
</dbReference>
<evidence type="ECO:0000313" key="4">
    <source>
        <dbReference type="EMBL" id="RXH85809.1"/>
    </source>
</evidence>
<dbReference type="AlphaFoldDB" id="A0A498IRG7"/>
<dbReference type="InterPro" id="IPR046350">
    <property type="entry name" value="Cystatin_sf"/>
</dbReference>
<dbReference type="GO" id="GO:0004869">
    <property type="term" value="F:cysteine-type endopeptidase inhibitor activity"/>
    <property type="evidence" value="ECO:0007669"/>
    <property type="project" value="UniProtKB-KW"/>
</dbReference>
<evidence type="ECO:0000256" key="1">
    <source>
        <dbReference type="ARBA" id="ARBA00022690"/>
    </source>
</evidence>
<evidence type="ECO:0000256" key="2">
    <source>
        <dbReference type="ARBA" id="ARBA00022704"/>
    </source>
</evidence>
<accession>A0A498IRG7</accession>
<dbReference type="InterPro" id="IPR000010">
    <property type="entry name" value="Cystatin_dom"/>
</dbReference>
<dbReference type="Pfam" id="PF16845">
    <property type="entry name" value="SQAPI"/>
    <property type="match status" value="1"/>
</dbReference>
<protein>
    <recommendedName>
        <fullName evidence="3">Cystatin domain-containing protein</fullName>
    </recommendedName>
</protein>
<evidence type="ECO:0000313" key="5">
    <source>
        <dbReference type="Proteomes" id="UP000290289"/>
    </source>
</evidence>
<name>A0A498IRG7_MALDO</name>